<dbReference type="Proteomes" id="UP000009173">
    <property type="component" value="Plasmid pDVUL01"/>
</dbReference>
<dbReference type="Gene3D" id="1.10.287.1700">
    <property type="match status" value="1"/>
</dbReference>
<sequence>MARAAYPLQPLLDVRHFRENAAAGALRLAERALREAEDDEQRRRDELAAYRAWRPGEEERRYDAIMGQDMALADLDRFKAGLAALAQGELLREEEVRTAERATEACRKAVLAAREAAAQARRDTMKIATHRDIWREAARREAERLEDLEMEEFRTPPSPEGDDL</sequence>
<organism evidence="2 3">
    <name type="scientific">Nitratidesulfovibrio vulgaris (strain DP4)</name>
    <name type="common">Desulfovibrio vulgaris</name>
    <dbReference type="NCBI Taxonomy" id="391774"/>
    <lineage>
        <taxon>Bacteria</taxon>
        <taxon>Pseudomonadati</taxon>
        <taxon>Thermodesulfobacteriota</taxon>
        <taxon>Desulfovibrionia</taxon>
        <taxon>Desulfovibrionales</taxon>
        <taxon>Desulfovibrionaceae</taxon>
        <taxon>Nitratidesulfovibrio</taxon>
    </lineage>
</organism>
<accession>A0A0H3AC64</accession>
<dbReference type="HOGENOM" id="CLU_1623937_0_0_7"/>
<keyword evidence="2" id="KW-0614">Plasmid</keyword>
<evidence type="ECO:0000313" key="3">
    <source>
        <dbReference type="Proteomes" id="UP000009173"/>
    </source>
</evidence>
<protein>
    <submittedName>
        <fullName evidence="2">Type III secretion YscO fmaily protein</fullName>
    </submittedName>
</protein>
<geneLocation type="plasmid" evidence="2 3">
    <name>pDVUL01</name>
</geneLocation>
<reference evidence="3" key="1">
    <citation type="journal article" date="2009" name="Environ. Microbiol.">
        <title>Contribution of mobile genetic elements to Desulfovibrio vulgaris genome plasticity.</title>
        <authorList>
            <person name="Walker C.B."/>
            <person name="Stolyar S."/>
            <person name="Chivian D."/>
            <person name="Pinel N."/>
            <person name="Gabster J.A."/>
            <person name="Dehal P.S."/>
            <person name="He Z."/>
            <person name="Yang Z.K."/>
            <person name="Yen H.C."/>
            <person name="Zhou J."/>
            <person name="Wall J.D."/>
            <person name="Hazen T.C."/>
            <person name="Arkin A.P."/>
            <person name="Stahl D.A."/>
        </authorList>
    </citation>
    <scope>NUCLEOTIDE SEQUENCE [LARGE SCALE GENOMIC DNA]</scope>
    <source>
        <strain evidence="3">DP4</strain>
    </source>
</reference>
<dbReference type="KEGG" id="dvl:Dvul_2987"/>
<gene>
    <name evidence="2" type="ordered locus">Dvul_2987</name>
</gene>
<feature type="compositionally biased region" description="Basic and acidic residues" evidence="1">
    <location>
        <begin position="145"/>
        <end position="154"/>
    </location>
</feature>
<dbReference type="Pfam" id="PF07321">
    <property type="entry name" value="YscO"/>
    <property type="match status" value="1"/>
</dbReference>
<dbReference type="RefSeq" id="WP_011787395.1">
    <property type="nucleotide sequence ID" value="NC_008741.1"/>
</dbReference>
<dbReference type="EMBL" id="CP000528">
    <property type="protein sequence ID" value="ABM29998.1"/>
    <property type="molecule type" value="Genomic_DNA"/>
</dbReference>
<proteinExistence type="predicted"/>
<dbReference type="AlphaFoldDB" id="A0A0H3AC64"/>
<name>A0A0H3AC64_NITV4</name>
<feature type="region of interest" description="Disordered" evidence="1">
    <location>
        <begin position="145"/>
        <end position="164"/>
    </location>
</feature>
<dbReference type="InterPro" id="IPR053716">
    <property type="entry name" value="Flag_assembly_chemotaxis_eff"/>
</dbReference>
<evidence type="ECO:0000256" key="1">
    <source>
        <dbReference type="SAM" id="MobiDB-lite"/>
    </source>
</evidence>
<evidence type="ECO:0000313" key="2">
    <source>
        <dbReference type="EMBL" id="ABM29998.1"/>
    </source>
</evidence>
<dbReference type="InterPro" id="IPR009929">
    <property type="entry name" value="T3SS_YscO"/>
</dbReference>